<reference evidence="1 2" key="1">
    <citation type="journal article" date="2012" name="J. Bacteriol.">
        <title>Draft Genome Sequences for Two Metal-Reducing Pelosinus fermentans Strains Isolated from a Cr(VI)-Contaminated Site and for Type Strain R7.</title>
        <authorList>
            <person name="Brown S.D."/>
            <person name="Podar M."/>
            <person name="Klingeman D.M."/>
            <person name="Johnson C.M."/>
            <person name="Yang Z.K."/>
            <person name="Utturkar S.M."/>
            <person name="Land M.L."/>
            <person name="Mosher J.J."/>
            <person name="Hurt R.A.Jr."/>
            <person name="Phelps T.J."/>
            <person name="Palumbo A.V."/>
            <person name="Arkin A.P."/>
            <person name="Hazen T.C."/>
            <person name="Elias D.A."/>
        </authorList>
    </citation>
    <scope>NUCLEOTIDE SEQUENCE [LARGE SCALE GENOMIC DNA]</scope>
    <source>
        <strain evidence="1 2">B4</strain>
    </source>
</reference>
<dbReference type="RefSeq" id="WP_007932497.1">
    <property type="nucleotide sequence ID" value="NZ_AKVJ01000017.1"/>
</dbReference>
<accession>I8RIC2</accession>
<proteinExistence type="predicted"/>
<evidence type="ECO:0008006" key="3">
    <source>
        <dbReference type="Google" id="ProtNLM"/>
    </source>
</evidence>
<name>I8RIC2_9FIRM</name>
<dbReference type="Proteomes" id="UP000004324">
    <property type="component" value="Unassembled WGS sequence"/>
</dbReference>
<comment type="caution">
    <text evidence="1">The sequence shown here is derived from an EMBL/GenBank/DDBJ whole genome shotgun (WGS) entry which is preliminary data.</text>
</comment>
<evidence type="ECO:0000313" key="1">
    <source>
        <dbReference type="EMBL" id="EIW19603.1"/>
    </source>
</evidence>
<evidence type="ECO:0000313" key="2">
    <source>
        <dbReference type="Proteomes" id="UP000004324"/>
    </source>
</evidence>
<keyword evidence="2" id="KW-1185">Reference proteome</keyword>
<dbReference type="PATRIC" id="fig|1149862.3.peg.1338"/>
<dbReference type="AlphaFoldDB" id="I8RIC2"/>
<dbReference type="EMBL" id="AKVJ01000017">
    <property type="protein sequence ID" value="EIW19603.1"/>
    <property type="molecule type" value="Genomic_DNA"/>
</dbReference>
<gene>
    <name evidence="1" type="ORF">FB4_2786</name>
</gene>
<organism evidence="1 2">
    <name type="scientific">Pelosinus fermentans B4</name>
    <dbReference type="NCBI Taxonomy" id="1149862"/>
    <lineage>
        <taxon>Bacteria</taxon>
        <taxon>Bacillati</taxon>
        <taxon>Bacillota</taxon>
        <taxon>Negativicutes</taxon>
        <taxon>Selenomonadales</taxon>
        <taxon>Sporomusaceae</taxon>
        <taxon>Pelosinus</taxon>
    </lineage>
</organism>
<dbReference type="OrthoDB" id="25220at2"/>
<protein>
    <recommendedName>
        <fullName evidence="3">DUF927 domain-containing protein</fullName>
    </recommendedName>
</protein>
<sequence length="794" mass="91799">MTTAVIFEILSQKCEIFTKDLEKYQNGTLEEKLEFSWATLFVNSGYDEAAREFVKYSFHETALDGFESELEAIKSKKCKPTLCKTFGCNDEQIKKCHELITRNSSNDINNSPANLITESKIKTFINASRYKEQLEEIFIRLETDPTAYLSEDFLEAAADLKVNNLQEYTKLVEEFKQNNIKTQKFEKEVESVVKRLKKSAPKSSEGFSNKPSVDLPEILQPYNKNLENSKFFVSENGQICYEKEEKDDVKIITAANFVARITESFIFDDGQVQIRKFKIRGVVNATDQLPEIIVEAKDFNSLSWVISQWGNRAILMDEATVRSVREFIQTVSMDAPERIIHYQLGWKMVNNRWSYLYSNGLIGDVENMVAEINELPNYLFRNSDINEKEAIKVVFDFLKLTKPEITFPLIAHAFLSISIEKLSHEQLEPKYLLWIYGQSGSFKTALSILLLNLFGEFTSPPATFSDTINALEKKAYLSKDSLFLVDDFHPSSSPNEARYKTGVAQNLTRKYGDRISKGRAKSNMSLSVEYKPRGNAVCTSEDLLLGHSTNSRHMSIEIYRGEVDKELLTELQSKTEYLNKAMRVFIEWHADKIMNDEKIKFKPEFLKYRELAQDSNRHLRFAEAVAYLQIGFTTLLKFANDYEVITDEEVAGFSKTAFDVFIKLAEKQNQLAQSEDVADKFMLTIKELIDAKEIEPADILKPLHLNKTSTICYHDSDYYYFIPQSIYARVSEFLKRKDEMLSITDRMLWKILRERKYIVTPELPENDNHQFAKKKIGLAQVRVVQIEKKKLENF</sequence>